<proteinExistence type="predicted"/>
<feature type="domain" description="FHA" evidence="2">
    <location>
        <begin position="50"/>
        <end position="101"/>
    </location>
</feature>
<evidence type="ECO:0000259" key="2">
    <source>
        <dbReference type="PROSITE" id="PS50006"/>
    </source>
</evidence>
<evidence type="ECO:0000256" key="1">
    <source>
        <dbReference type="ARBA" id="ARBA00022553"/>
    </source>
</evidence>
<dbReference type="PROSITE" id="PS50006">
    <property type="entry name" value="FHA_DOMAIN"/>
    <property type="match status" value="1"/>
</dbReference>
<dbReference type="InterPro" id="IPR016032">
    <property type="entry name" value="Sig_transdc_resp-reg_C-effctor"/>
</dbReference>
<accession>H0EBK4</accession>
<evidence type="ECO:0000313" key="4">
    <source>
        <dbReference type="Proteomes" id="UP000005143"/>
    </source>
</evidence>
<dbReference type="RefSeq" id="WP_007579031.1">
    <property type="nucleotide sequence ID" value="NZ_AGUD01000309.1"/>
</dbReference>
<dbReference type="InterPro" id="IPR036388">
    <property type="entry name" value="WH-like_DNA-bd_sf"/>
</dbReference>
<dbReference type="EMBL" id="AGUD01000309">
    <property type="protein sequence ID" value="EHN08951.1"/>
    <property type="molecule type" value="Genomic_DNA"/>
</dbReference>
<dbReference type="SUPFAM" id="SSF46894">
    <property type="entry name" value="C-terminal effector domain of the bipartite response regulators"/>
    <property type="match status" value="1"/>
</dbReference>
<protein>
    <submittedName>
        <fullName evidence="3">Forkhead domain containing protein</fullName>
    </submittedName>
</protein>
<keyword evidence="1" id="KW-0597">Phosphoprotein</keyword>
<dbReference type="CDD" id="cd00060">
    <property type="entry name" value="FHA"/>
    <property type="match status" value="1"/>
</dbReference>
<dbReference type="Gene3D" id="2.60.200.20">
    <property type="match status" value="1"/>
</dbReference>
<evidence type="ECO:0000313" key="3">
    <source>
        <dbReference type="EMBL" id="EHN08951.1"/>
    </source>
</evidence>
<dbReference type="InterPro" id="IPR000253">
    <property type="entry name" value="FHA_dom"/>
</dbReference>
<reference evidence="3 4" key="1">
    <citation type="journal article" date="2013" name="Biodegradation">
        <title>Quantitative proteomic analysis of ibuprofen-degrading Patulibacter sp. strain I11.</title>
        <authorList>
            <person name="Almeida B."/>
            <person name="Kjeldal H."/>
            <person name="Lolas I."/>
            <person name="Knudsen A.D."/>
            <person name="Carvalho G."/>
            <person name="Nielsen K.L."/>
            <person name="Barreto Crespo M.T."/>
            <person name="Stensballe A."/>
            <person name="Nielsen J.L."/>
        </authorList>
    </citation>
    <scope>NUCLEOTIDE SEQUENCE [LARGE SCALE GENOMIC DNA]</scope>
    <source>
        <strain evidence="3 4">I11</strain>
    </source>
</reference>
<dbReference type="PANTHER" id="PTHR23308">
    <property type="entry name" value="NUCLEAR INHIBITOR OF PROTEIN PHOSPHATASE-1"/>
    <property type="match status" value="1"/>
</dbReference>
<dbReference type="SUPFAM" id="SSF49879">
    <property type="entry name" value="SMAD/FHA domain"/>
    <property type="match status" value="1"/>
</dbReference>
<sequence length="227" mass="24239">MQLRAADGASAAQGLKLVLAAERDGLPFLRLSDGEGRTIVAVLEPEDARITVGRAPACDLVIDHDPGVSRVHFELERVADGWVVSDDGLSRNGTHVDDRKLDGRLRLNEGTVLRIGGTAIEFRDPRDGETIAATRTIGLGSLPPVVTPAQLAVLKELCRPMVVDGAGAPAPNQAIASTLFLSVETVKSHLKVLYERFDLDGTPAQGKRSELAARALRSGLVRRADLE</sequence>
<dbReference type="InterPro" id="IPR008984">
    <property type="entry name" value="SMAD_FHA_dom_sf"/>
</dbReference>
<dbReference type="InterPro" id="IPR050923">
    <property type="entry name" value="Cell_Proc_Reg/RNA_Proc"/>
</dbReference>
<gene>
    <name evidence="3" type="ORF">PAI11_42360</name>
</gene>
<organism evidence="3 4">
    <name type="scientific">Patulibacter medicamentivorans</name>
    <dbReference type="NCBI Taxonomy" id="1097667"/>
    <lineage>
        <taxon>Bacteria</taxon>
        <taxon>Bacillati</taxon>
        <taxon>Actinomycetota</taxon>
        <taxon>Thermoleophilia</taxon>
        <taxon>Solirubrobacterales</taxon>
        <taxon>Patulibacteraceae</taxon>
        <taxon>Patulibacter</taxon>
    </lineage>
</organism>
<dbReference type="GO" id="GO:0003677">
    <property type="term" value="F:DNA binding"/>
    <property type="evidence" value="ECO:0007669"/>
    <property type="project" value="InterPro"/>
</dbReference>
<dbReference type="SMART" id="SM00240">
    <property type="entry name" value="FHA"/>
    <property type="match status" value="1"/>
</dbReference>
<dbReference type="AlphaFoldDB" id="H0EBK4"/>
<dbReference type="Pfam" id="PF00498">
    <property type="entry name" value="FHA"/>
    <property type="match status" value="1"/>
</dbReference>
<dbReference type="Gene3D" id="1.10.10.10">
    <property type="entry name" value="Winged helix-like DNA-binding domain superfamily/Winged helix DNA-binding domain"/>
    <property type="match status" value="1"/>
</dbReference>
<dbReference type="Proteomes" id="UP000005143">
    <property type="component" value="Unassembled WGS sequence"/>
</dbReference>
<dbReference type="OrthoDB" id="5242544at2"/>
<comment type="caution">
    <text evidence="3">The sequence shown here is derived from an EMBL/GenBank/DDBJ whole genome shotgun (WGS) entry which is preliminary data.</text>
</comment>
<name>H0EBK4_9ACTN</name>
<dbReference type="GO" id="GO:0006355">
    <property type="term" value="P:regulation of DNA-templated transcription"/>
    <property type="evidence" value="ECO:0007669"/>
    <property type="project" value="InterPro"/>
</dbReference>
<keyword evidence="4" id="KW-1185">Reference proteome</keyword>